<accession>A0A1W0ABE1</accession>
<dbReference type="EMBL" id="JNBS01000233">
    <property type="protein sequence ID" value="OQS07518.1"/>
    <property type="molecule type" value="Genomic_DNA"/>
</dbReference>
<evidence type="ECO:0000259" key="4">
    <source>
        <dbReference type="PROSITE" id="PS51695"/>
    </source>
</evidence>
<keyword evidence="3" id="KW-0645">Protease</keyword>
<feature type="binding site" evidence="3">
    <location>
        <position position="333"/>
    </location>
    <ligand>
        <name>Ca(2+)</name>
        <dbReference type="ChEBI" id="CHEBI:29108"/>
    </ligand>
</feature>
<dbReference type="GO" id="GO:0008240">
    <property type="term" value="F:tripeptidyl-peptidase activity"/>
    <property type="evidence" value="ECO:0007669"/>
    <property type="project" value="TreeGrafter"/>
</dbReference>
<dbReference type="EC" id="3.4.21.62" evidence="2"/>
<name>A0A1W0ABE1_9STRA</name>
<feature type="binding site" evidence="3">
    <location>
        <position position="308"/>
    </location>
    <ligand>
        <name>Ca(2+)</name>
        <dbReference type="ChEBI" id="CHEBI:29108"/>
    </ligand>
</feature>
<comment type="cofactor">
    <cofactor evidence="3">
        <name>Ca(2+)</name>
        <dbReference type="ChEBI" id="CHEBI:29108"/>
    </cofactor>
    <text evidence="3">Binds 1 Ca(2+) ion per subunit.</text>
</comment>
<dbReference type="PANTHER" id="PTHR14218:SF15">
    <property type="entry name" value="TRIPEPTIDYL-PEPTIDASE 1"/>
    <property type="match status" value="1"/>
</dbReference>
<dbReference type="STRING" id="74557.A0A1W0ABE1"/>
<feature type="binding site" evidence="3">
    <location>
        <position position="335"/>
    </location>
    <ligand>
        <name>Ca(2+)</name>
        <dbReference type="ChEBI" id="CHEBI:29108"/>
    </ligand>
</feature>
<dbReference type="OrthoDB" id="2919105at2759"/>
<feature type="active site" description="Charge relay system" evidence="3">
    <location>
        <position position="36"/>
    </location>
</feature>
<gene>
    <name evidence="5" type="ORF">THRCLA_00467</name>
</gene>
<dbReference type="GO" id="GO:0006508">
    <property type="term" value="P:proteolysis"/>
    <property type="evidence" value="ECO:0007669"/>
    <property type="project" value="UniProtKB-KW"/>
</dbReference>
<dbReference type="Gene3D" id="3.40.50.200">
    <property type="entry name" value="Peptidase S8/S53 domain"/>
    <property type="match status" value="1"/>
</dbReference>
<feature type="domain" description="Peptidase S53" evidence="4">
    <location>
        <begin position="1"/>
        <end position="343"/>
    </location>
</feature>
<dbReference type="InterPro" id="IPR030400">
    <property type="entry name" value="Sedolisin_dom"/>
</dbReference>
<keyword evidence="3" id="KW-0479">Metal-binding</keyword>
<dbReference type="InterPro" id="IPR050819">
    <property type="entry name" value="Tripeptidyl-peptidase_I"/>
</dbReference>
<evidence type="ECO:0000256" key="2">
    <source>
        <dbReference type="ARBA" id="ARBA00023619"/>
    </source>
</evidence>
<feature type="active site" description="Charge relay system" evidence="3">
    <location>
        <position position="263"/>
    </location>
</feature>
<protein>
    <recommendedName>
        <fullName evidence="2">subtilisin</fullName>
        <ecNumber evidence="2">3.4.21.62</ecNumber>
    </recommendedName>
</protein>
<dbReference type="PROSITE" id="PS51695">
    <property type="entry name" value="SEDOLISIN"/>
    <property type="match status" value="1"/>
</dbReference>
<comment type="caution">
    <text evidence="5">The sequence shown here is derived from an EMBL/GenBank/DDBJ whole genome shotgun (WGS) entry which is preliminary data.</text>
</comment>
<dbReference type="InterPro" id="IPR036852">
    <property type="entry name" value="Peptidase_S8/S53_dom_sf"/>
</dbReference>
<dbReference type="SUPFAM" id="SSF52743">
    <property type="entry name" value="Subtilisin-like"/>
    <property type="match status" value="1"/>
</dbReference>
<sequence length="343" mass="37739">MKKLNEYAGNRVKSTKLPQSVQCDRNGGDGFAGTGEASLDMQLVMGLTQNTDVSIYCYDTNRDPSRPFADDNHEPFVNFLQDVNSLEIPPSVVSISYADDECAIAEAYITALDKEFIKAGLRGTTVVVASGDNGVVGIILVSFCGEPLCSRYQTAPSQVDKFNREIAVSIDTTGAITSGDSSFLLHWQPTKLQSYTHYLWRITTGSGYNWYANRPDYQDKFALGYNEAHPKHTESTKKVEFVTVGHDIPIYVTDRLQFTDGTSASALIVGVVLNHVNKYRLDIGLNLLGFINPYLYKLYEVCPEIFRDITVGNNKCGGHGQTCCSTGFEAGPGWDPLTGILLH</sequence>
<dbReference type="GO" id="GO:0004252">
    <property type="term" value="F:serine-type endopeptidase activity"/>
    <property type="evidence" value="ECO:0007669"/>
    <property type="project" value="UniProtKB-UniRule"/>
</dbReference>
<organism evidence="5 6">
    <name type="scientific">Thraustotheca clavata</name>
    <dbReference type="NCBI Taxonomy" id="74557"/>
    <lineage>
        <taxon>Eukaryota</taxon>
        <taxon>Sar</taxon>
        <taxon>Stramenopiles</taxon>
        <taxon>Oomycota</taxon>
        <taxon>Saprolegniomycetes</taxon>
        <taxon>Saprolegniales</taxon>
        <taxon>Achlyaceae</taxon>
        <taxon>Thraustotheca</taxon>
    </lineage>
</organism>
<evidence type="ECO:0000313" key="5">
    <source>
        <dbReference type="EMBL" id="OQS07518.1"/>
    </source>
</evidence>
<feature type="active site" description="Charge relay system" evidence="3">
    <location>
        <position position="40"/>
    </location>
</feature>
<dbReference type="Proteomes" id="UP000243217">
    <property type="component" value="Unassembled WGS sequence"/>
</dbReference>
<evidence type="ECO:0000256" key="1">
    <source>
        <dbReference type="ARBA" id="ARBA00023529"/>
    </source>
</evidence>
<feature type="binding site" evidence="3">
    <location>
        <position position="309"/>
    </location>
    <ligand>
        <name>Ca(2+)</name>
        <dbReference type="ChEBI" id="CHEBI:29108"/>
    </ligand>
</feature>
<evidence type="ECO:0000313" key="6">
    <source>
        <dbReference type="Proteomes" id="UP000243217"/>
    </source>
</evidence>
<keyword evidence="3" id="KW-0720">Serine protease</keyword>
<dbReference type="AlphaFoldDB" id="A0A1W0ABE1"/>
<comment type="catalytic activity">
    <reaction evidence="1">
        <text>Hydrolysis of proteins with broad specificity for peptide bonds, and a preference for a large uncharged residue in P1. Hydrolyzes peptide amides.</text>
        <dbReference type="EC" id="3.4.21.62"/>
    </reaction>
</comment>
<proteinExistence type="predicted"/>
<evidence type="ECO:0000256" key="3">
    <source>
        <dbReference type="PROSITE-ProRule" id="PRU01032"/>
    </source>
</evidence>
<keyword evidence="3" id="KW-0106">Calcium</keyword>
<dbReference type="GO" id="GO:0046872">
    <property type="term" value="F:metal ion binding"/>
    <property type="evidence" value="ECO:0007669"/>
    <property type="project" value="UniProtKB-UniRule"/>
</dbReference>
<keyword evidence="6" id="KW-1185">Reference proteome</keyword>
<reference evidence="5 6" key="1">
    <citation type="journal article" date="2014" name="Genome Biol. Evol.">
        <title>The secreted proteins of Achlya hypogyna and Thraustotheca clavata identify the ancestral oomycete secretome and reveal gene acquisitions by horizontal gene transfer.</title>
        <authorList>
            <person name="Misner I."/>
            <person name="Blouin N."/>
            <person name="Leonard G."/>
            <person name="Richards T.A."/>
            <person name="Lane C.E."/>
        </authorList>
    </citation>
    <scope>NUCLEOTIDE SEQUENCE [LARGE SCALE GENOMIC DNA]</scope>
    <source>
        <strain evidence="5 6">ATCC 34112</strain>
    </source>
</reference>
<dbReference type="PANTHER" id="PTHR14218">
    <property type="entry name" value="PROTEASE S8 TRIPEPTIDYL PEPTIDASE I CLN2"/>
    <property type="match status" value="1"/>
</dbReference>
<keyword evidence="3" id="KW-0378">Hydrolase</keyword>